<evidence type="ECO:0000313" key="7">
    <source>
        <dbReference type="EMBL" id="KAF4694703.1"/>
    </source>
</evidence>
<feature type="transmembrane region" description="Helical" evidence="6">
    <location>
        <begin position="12"/>
        <end position="33"/>
    </location>
</feature>
<accession>A0A7J6PER3</accession>
<dbReference type="InterPro" id="IPR037185">
    <property type="entry name" value="EmrE-like"/>
</dbReference>
<dbReference type="SUPFAM" id="SSF103481">
    <property type="entry name" value="Multidrug resistance efflux transporter EmrE"/>
    <property type="match status" value="1"/>
</dbReference>
<evidence type="ECO:0000256" key="6">
    <source>
        <dbReference type="SAM" id="Phobius"/>
    </source>
</evidence>
<evidence type="ECO:0000256" key="1">
    <source>
        <dbReference type="ARBA" id="ARBA00004141"/>
    </source>
</evidence>
<feature type="transmembrane region" description="Helical" evidence="6">
    <location>
        <begin position="45"/>
        <end position="63"/>
    </location>
</feature>
<keyword evidence="2 6" id="KW-0812">Transmembrane</keyword>
<evidence type="ECO:0000256" key="4">
    <source>
        <dbReference type="ARBA" id="ARBA00023136"/>
    </source>
</evidence>
<feature type="transmembrane region" description="Helical" evidence="6">
    <location>
        <begin position="122"/>
        <end position="140"/>
    </location>
</feature>
<organism evidence="7 8">
    <name type="scientific">Perkinsus olseni</name>
    <name type="common">Perkinsus atlanticus</name>
    <dbReference type="NCBI Taxonomy" id="32597"/>
    <lineage>
        <taxon>Eukaryota</taxon>
        <taxon>Sar</taxon>
        <taxon>Alveolata</taxon>
        <taxon>Perkinsozoa</taxon>
        <taxon>Perkinsea</taxon>
        <taxon>Perkinsida</taxon>
        <taxon>Perkinsidae</taxon>
        <taxon>Perkinsus</taxon>
    </lineage>
</organism>
<feature type="compositionally biased region" description="Basic and acidic residues" evidence="5">
    <location>
        <begin position="331"/>
        <end position="355"/>
    </location>
</feature>
<reference evidence="7 8" key="1">
    <citation type="submission" date="2020-04" db="EMBL/GenBank/DDBJ databases">
        <title>Perkinsus olseni comparative genomics.</title>
        <authorList>
            <person name="Bogema D.R."/>
        </authorList>
    </citation>
    <scope>NUCLEOTIDE SEQUENCE [LARGE SCALE GENOMIC DNA]</scope>
    <source>
        <strain evidence="7">00978-12</strain>
    </source>
</reference>
<dbReference type="GO" id="GO:0016020">
    <property type="term" value="C:membrane"/>
    <property type="evidence" value="ECO:0007669"/>
    <property type="project" value="UniProtKB-SubCell"/>
</dbReference>
<evidence type="ECO:0000313" key="8">
    <source>
        <dbReference type="Proteomes" id="UP000541610"/>
    </source>
</evidence>
<comment type="subcellular location">
    <subcellularLocation>
        <location evidence="1">Membrane</location>
        <topology evidence="1">Multi-pass membrane protein</topology>
    </subcellularLocation>
</comment>
<evidence type="ECO:0000256" key="3">
    <source>
        <dbReference type="ARBA" id="ARBA00022989"/>
    </source>
</evidence>
<evidence type="ECO:0000256" key="2">
    <source>
        <dbReference type="ARBA" id="ARBA00022692"/>
    </source>
</evidence>
<dbReference type="AlphaFoldDB" id="A0A7J6PER3"/>
<feature type="transmembrane region" description="Helical" evidence="6">
    <location>
        <begin position="147"/>
        <end position="165"/>
    </location>
</feature>
<feature type="transmembrane region" description="Helical" evidence="6">
    <location>
        <begin position="304"/>
        <end position="322"/>
    </location>
</feature>
<dbReference type="OrthoDB" id="1436450at2759"/>
<keyword evidence="4 6" id="KW-0472">Membrane</keyword>
<comment type="caution">
    <text evidence="7">The sequence shown here is derived from an EMBL/GenBank/DDBJ whole genome shotgun (WGS) entry which is preliminary data.</text>
</comment>
<name>A0A7J6PER3_PEROL</name>
<dbReference type="PANTHER" id="PTHR23051:SF0">
    <property type="entry name" value="SOLUTE CARRIER FAMILY 35 MEMBER F5"/>
    <property type="match status" value="1"/>
</dbReference>
<feature type="transmembrane region" description="Helical" evidence="6">
    <location>
        <begin position="242"/>
        <end position="261"/>
    </location>
</feature>
<dbReference type="PANTHER" id="PTHR23051">
    <property type="entry name" value="SOLUTE CARRIER FAMILY 35, MEMBER F5"/>
    <property type="match status" value="1"/>
</dbReference>
<feature type="transmembrane region" description="Helical" evidence="6">
    <location>
        <begin position="180"/>
        <end position="200"/>
    </location>
</feature>
<dbReference type="Proteomes" id="UP000541610">
    <property type="component" value="Unassembled WGS sequence"/>
</dbReference>
<gene>
    <name evidence="7" type="ORF">FOZ60_007218</name>
</gene>
<protein>
    <recommendedName>
        <fullName evidence="9">EamA domain-containing protein</fullName>
    </recommendedName>
</protein>
<feature type="transmembrane region" description="Helical" evidence="6">
    <location>
        <begin position="212"/>
        <end position="236"/>
    </location>
</feature>
<feature type="transmembrane region" description="Helical" evidence="6">
    <location>
        <begin position="268"/>
        <end position="292"/>
    </location>
</feature>
<keyword evidence="3 6" id="KW-1133">Transmembrane helix</keyword>
<feature type="region of interest" description="Disordered" evidence="5">
    <location>
        <begin position="331"/>
        <end position="364"/>
    </location>
</feature>
<evidence type="ECO:0000256" key="5">
    <source>
        <dbReference type="SAM" id="MobiDB-lite"/>
    </source>
</evidence>
<sequence>MLLSRIGRVTLGLIVLALVIVIFVASGVAIQLIFTNGDYRKPLALTVYSLTLAALLLPIQPLLGRCRSKSGSGNSDGSECRDHSTAARWPRKRYVCLLGVLWFAAQLTYNTSLLYTSVATNSSLSSSSAIFTFIFSIVILRYPLLRVVPILATLLCVSGVVVTAINQPKPDASSAVRETPLGYVLALGSACCYGVFTCCLKRWVLDEGRMVYVFGMFGVIAFIIGVPLVIVCHFTGLEKLVLPTWAQWGAITANAIIGSVVSDYMLSVAVILLSPLVVSLGLAMTIPLSLLADGLILRLHTFRAIYLLGAALVFTAVGLISWDTYRVERKRETATKRDSGTEVSTPEERRQEEGVRTPSSIQSG</sequence>
<proteinExistence type="predicted"/>
<feature type="transmembrane region" description="Helical" evidence="6">
    <location>
        <begin position="94"/>
        <end position="116"/>
    </location>
</feature>
<dbReference type="EMBL" id="JABANP010000029">
    <property type="protein sequence ID" value="KAF4694703.1"/>
    <property type="molecule type" value="Genomic_DNA"/>
</dbReference>
<evidence type="ECO:0008006" key="9">
    <source>
        <dbReference type="Google" id="ProtNLM"/>
    </source>
</evidence>